<dbReference type="GeneID" id="71984050"/>
<feature type="chain" id="PRO_5040193909" description="NTF2-like domain-containing protein" evidence="1">
    <location>
        <begin position="19"/>
        <end position="203"/>
    </location>
</feature>
<protein>
    <recommendedName>
        <fullName evidence="2">NTF2-like domain-containing protein</fullName>
    </recommendedName>
</protein>
<accession>A0A9Q8P7H0</accession>
<dbReference type="Proteomes" id="UP000756132">
    <property type="component" value="Chromosome 4"/>
</dbReference>
<evidence type="ECO:0000256" key="1">
    <source>
        <dbReference type="SAM" id="SignalP"/>
    </source>
</evidence>
<dbReference type="RefSeq" id="XP_047760460.1">
    <property type="nucleotide sequence ID" value="XM_047903320.1"/>
</dbReference>
<dbReference type="InterPro" id="IPR058645">
    <property type="entry name" value="NTF2-like_dom_7"/>
</dbReference>
<dbReference type="KEGG" id="ffu:CLAFUR5_04172"/>
<organism evidence="3 4">
    <name type="scientific">Passalora fulva</name>
    <name type="common">Tomato leaf mold</name>
    <name type="synonym">Cladosporium fulvum</name>
    <dbReference type="NCBI Taxonomy" id="5499"/>
    <lineage>
        <taxon>Eukaryota</taxon>
        <taxon>Fungi</taxon>
        <taxon>Dikarya</taxon>
        <taxon>Ascomycota</taxon>
        <taxon>Pezizomycotina</taxon>
        <taxon>Dothideomycetes</taxon>
        <taxon>Dothideomycetidae</taxon>
        <taxon>Mycosphaerellales</taxon>
        <taxon>Mycosphaerellaceae</taxon>
        <taxon>Fulvia</taxon>
    </lineage>
</organism>
<reference evidence="3" key="2">
    <citation type="journal article" date="2022" name="Microb. Genom.">
        <title>A chromosome-scale genome assembly of the tomato pathogen Cladosporium fulvum reveals a compartmentalized genome architecture and the presence of a dispensable chromosome.</title>
        <authorList>
            <person name="Zaccaron A.Z."/>
            <person name="Chen L.H."/>
            <person name="Samaras A."/>
            <person name="Stergiopoulos I."/>
        </authorList>
    </citation>
    <scope>NUCLEOTIDE SEQUENCE</scope>
    <source>
        <strain evidence="3">Race5_Kim</strain>
    </source>
</reference>
<dbReference type="EMBL" id="CP090166">
    <property type="protein sequence ID" value="UJO16094.1"/>
    <property type="molecule type" value="Genomic_DNA"/>
</dbReference>
<dbReference type="AlphaFoldDB" id="A0A9Q8P7H0"/>
<keyword evidence="4" id="KW-1185">Reference proteome</keyword>
<name>A0A9Q8P7H0_PASFU</name>
<reference evidence="3" key="1">
    <citation type="submission" date="2021-12" db="EMBL/GenBank/DDBJ databases">
        <authorList>
            <person name="Zaccaron A."/>
            <person name="Stergiopoulos I."/>
        </authorList>
    </citation>
    <scope>NUCLEOTIDE SEQUENCE</scope>
    <source>
        <strain evidence="3">Race5_Kim</strain>
    </source>
</reference>
<evidence type="ECO:0000313" key="4">
    <source>
        <dbReference type="Proteomes" id="UP000756132"/>
    </source>
</evidence>
<sequence>MKTTFIASLFAFAALALATPAPQEVSISTISKEDSAALKKGPKDDSSWSGLDDSQARSVCNSWRNIYGKGSKYKDTCNSILTNDFEAYSCSTQTTWGKRPTSNCQLCNSRDVFTNDILSSLPKLAEAKILSYYYTKKTVILYANIRFQKSRDFVAVIFMITTEWSKKKGVQISKIEYEYDTLDYVTNYDSKKKCSALPFKGNW</sequence>
<keyword evidence="1" id="KW-0732">Signal</keyword>
<evidence type="ECO:0000313" key="3">
    <source>
        <dbReference type="EMBL" id="UJO16094.1"/>
    </source>
</evidence>
<feature type="domain" description="NTF2-like" evidence="2">
    <location>
        <begin position="51"/>
        <end position="188"/>
    </location>
</feature>
<proteinExistence type="predicted"/>
<dbReference type="Pfam" id="PF26534">
    <property type="entry name" value="NTF2_7"/>
    <property type="match status" value="1"/>
</dbReference>
<evidence type="ECO:0000259" key="2">
    <source>
        <dbReference type="Pfam" id="PF26534"/>
    </source>
</evidence>
<feature type="signal peptide" evidence="1">
    <location>
        <begin position="1"/>
        <end position="18"/>
    </location>
</feature>
<gene>
    <name evidence="3" type="ORF">CLAFUR5_04172</name>
</gene>